<evidence type="ECO:0000256" key="6">
    <source>
        <dbReference type="ARBA" id="ARBA00022692"/>
    </source>
</evidence>
<dbReference type="AlphaFoldDB" id="A0A7V8NNY7"/>
<dbReference type="PRINTS" id="PR00161">
    <property type="entry name" value="NIHGNASECYTB"/>
</dbReference>
<evidence type="ECO:0000256" key="12">
    <source>
        <dbReference type="SAM" id="Phobius"/>
    </source>
</evidence>
<keyword evidence="3" id="KW-0813">Transport</keyword>
<dbReference type="Pfam" id="PF01292">
    <property type="entry name" value="Ni_hydr_CYTB"/>
    <property type="match status" value="1"/>
</dbReference>
<comment type="subcellular location">
    <subcellularLocation>
        <location evidence="1">Cell membrane</location>
        <topology evidence="1">Multi-pass membrane protein</topology>
    </subcellularLocation>
</comment>
<sequence>MATLVEANPHNTAVAAVVHPLIVRLTHWVNAGAMIVMIISGWQIHNAYPTLPFSFPGMLTLGDGLAGGLRWHFAAMWVLVINGAIYLAHGVISGRFRHKLLPVRPAHVIRDVRLAFTGKLAHDDLAVYNAVQRLLYAGVIGVGTLIVISGLAIWKPVQFGFLTTLFGDFDNARLIHFAAMSAIVMFLAIHIVMATLVPKSLRAMLRGR</sequence>
<comment type="similarity">
    <text evidence="2">Belongs to the HupC/HyaC/HydC family.</text>
</comment>
<dbReference type="PANTHER" id="PTHR30485:SF1">
    <property type="entry name" value="CYTOCHROME YDHU-RELATED"/>
    <property type="match status" value="1"/>
</dbReference>
<comment type="caution">
    <text evidence="14">The sequence shown here is derived from an EMBL/GenBank/DDBJ whole genome shotgun (WGS) entry which is preliminary data.</text>
</comment>
<feature type="domain" description="Cytochrome b561 bacterial/Ni-hydrogenase" evidence="13">
    <location>
        <begin position="18"/>
        <end position="207"/>
    </location>
</feature>
<reference evidence="14" key="1">
    <citation type="submission" date="2020-06" db="EMBL/GenBank/DDBJ databases">
        <title>Legume-microbial interactions unlock mineral nutrients during tropical forest succession.</title>
        <authorList>
            <person name="Epihov D.Z."/>
        </authorList>
    </citation>
    <scope>NUCLEOTIDE SEQUENCE [LARGE SCALE GENOMIC DNA]</scope>
    <source>
        <strain evidence="14">Pan2503</strain>
    </source>
</reference>
<keyword evidence="6 12" id="KW-0812">Transmembrane</keyword>
<evidence type="ECO:0000256" key="11">
    <source>
        <dbReference type="ARBA" id="ARBA00023136"/>
    </source>
</evidence>
<proteinExistence type="inferred from homology"/>
<keyword evidence="15" id="KW-1185">Reference proteome</keyword>
<keyword evidence="4" id="KW-1003">Cell membrane</keyword>
<dbReference type="GO" id="GO:0005886">
    <property type="term" value="C:plasma membrane"/>
    <property type="evidence" value="ECO:0007669"/>
    <property type="project" value="UniProtKB-SubCell"/>
</dbReference>
<dbReference type="InterPro" id="IPR051542">
    <property type="entry name" value="Hydrogenase_cytochrome"/>
</dbReference>
<dbReference type="SUPFAM" id="SSF81342">
    <property type="entry name" value="Transmembrane di-heme cytochromes"/>
    <property type="match status" value="1"/>
</dbReference>
<feature type="transmembrane region" description="Helical" evidence="12">
    <location>
        <begin position="134"/>
        <end position="154"/>
    </location>
</feature>
<dbReference type="Proteomes" id="UP000567293">
    <property type="component" value="Unassembled WGS sequence"/>
</dbReference>
<evidence type="ECO:0000256" key="4">
    <source>
        <dbReference type="ARBA" id="ARBA00022475"/>
    </source>
</evidence>
<keyword evidence="10" id="KW-0408">Iron</keyword>
<feature type="transmembrane region" description="Helical" evidence="12">
    <location>
        <begin position="68"/>
        <end position="88"/>
    </location>
</feature>
<evidence type="ECO:0000313" key="14">
    <source>
        <dbReference type="EMBL" id="MBA0084859.1"/>
    </source>
</evidence>
<protein>
    <submittedName>
        <fullName evidence="14">Cytochrome b/b6 domain-containing protein</fullName>
    </submittedName>
</protein>
<keyword evidence="8" id="KW-0249">Electron transport</keyword>
<evidence type="ECO:0000256" key="7">
    <source>
        <dbReference type="ARBA" id="ARBA00022723"/>
    </source>
</evidence>
<dbReference type="GO" id="GO:0009055">
    <property type="term" value="F:electron transfer activity"/>
    <property type="evidence" value="ECO:0007669"/>
    <property type="project" value="InterPro"/>
</dbReference>
<keyword evidence="9 12" id="KW-1133">Transmembrane helix</keyword>
<dbReference type="GO" id="GO:0020037">
    <property type="term" value="F:heme binding"/>
    <property type="evidence" value="ECO:0007669"/>
    <property type="project" value="TreeGrafter"/>
</dbReference>
<accession>A0A7V8NNY7</accession>
<dbReference type="InterPro" id="IPR000516">
    <property type="entry name" value="Ni-dep_Hydgase_cyt-B"/>
</dbReference>
<dbReference type="InterPro" id="IPR016174">
    <property type="entry name" value="Di-haem_cyt_TM"/>
</dbReference>
<keyword evidence="5" id="KW-0349">Heme</keyword>
<dbReference type="EMBL" id="JACDQQ010000740">
    <property type="protein sequence ID" value="MBA0084859.1"/>
    <property type="molecule type" value="Genomic_DNA"/>
</dbReference>
<keyword evidence="11 12" id="KW-0472">Membrane</keyword>
<feature type="transmembrane region" description="Helical" evidence="12">
    <location>
        <begin position="174"/>
        <end position="198"/>
    </location>
</feature>
<dbReference type="Gene3D" id="1.20.950.20">
    <property type="entry name" value="Transmembrane di-heme cytochromes, Chain C"/>
    <property type="match status" value="1"/>
</dbReference>
<dbReference type="InterPro" id="IPR011577">
    <property type="entry name" value="Cyt_b561_bac/Ni-Hgenase"/>
</dbReference>
<dbReference type="PANTHER" id="PTHR30485">
    <property type="entry name" value="NI/FE-HYDROGENASE 1 B-TYPE CYTOCHROME SUBUNIT"/>
    <property type="match status" value="1"/>
</dbReference>
<evidence type="ECO:0000256" key="3">
    <source>
        <dbReference type="ARBA" id="ARBA00022448"/>
    </source>
</evidence>
<evidence type="ECO:0000256" key="5">
    <source>
        <dbReference type="ARBA" id="ARBA00022617"/>
    </source>
</evidence>
<dbReference type="GO" id="GO:0005506">
    <property type="term" value="F:iron ion binding"/>
    <property type="evidence" value="ECO:0007669"/>
    <property type="project" value="InterPro"/>
</dbReference>
<keyword evidence="7" id="KW-0479">Metal-binding</keyword>
<evidence type="ECO:0000256" key="9">
    <source>
        <dbReference type="ARBA" id="ARBA00022989"/>
    </source>
</evidence>
<gene>
    <name evidence="14" type="ORF">HRJ53_07680</name>
</gene>
<evidence type="ECO:0000256" key="8">
    <source>
        <dbReference type="ARBA" id="ARBA00022982"/>
    </source>
</evidence>
<evidence type="ECO:0000256" key="2">
    <source>
        <dbReference type="ARBA" id="ARBA00008622"/>
    </source>
</evidence>
<evidence type="ECO:0000313" key="15">
    <source>
        <dbReference type="Proteomes" id="UP000567293"/>
    </source>
</evidence>
<name>A0A7V8NNY7_9BACT</name>
<dbReference type="GO" id="GO:0022904">
    <property type="term" value="P:respiratory electron transport chain"/>
    <property type="evidence" value="ECO:0007669"/>
    <property type="project" value="InterPro"/>
</dbReference>
<feature type="transmembrane region" description="Helical" evidence="12">
    <location>
        <begin position="28"/>
        <end position="48"/>
    </location>
</feature>
<evidence type="ECO:0000256" key="10">
    <source>
        <dbReference type="ARBA" id="ARBA00023004"/>
    </source>
</evidence>
<evidence type="ECO:0000256" key="1">
    <source>
        <dbReference type="ARBA" id="ARBA00004651"/>
    </source>
</evidence>
<evidence type="ECO:0000259" key="13">
    <source>
        <dbReference type="Pfam" id="PF01292"/>
    </source>
</evidence>
<organism evidence="14 15">
    <name type="scientific">Candidatus Acidiferrum panamense</name>
    <dbReference type="NCBI Taxonomy" id="2741543"/>
    <lineage>
        <taxon>Bacteria</taxon>
        <taxon>Pseudomonadati</taxon>
        <taxon>Acidobacteriota</taxon>
        <taxon>Terriglobia</taxon>
        <taxon>Candidatus Acidiferrales</taxon>
        <taxon>Candidatus Acidiferrum</taxon>
    </lineage>
</organism>